<keyword evidence="5" id="KW-1185">Reference proteome</keyword>
<sequence length="168" mass="18785">MSGIKIAWISCTTQMRMERHTCSPEITTIKRMFLLGCALKLRVMAKFGIKEYCELLLTYGECVRKAKSAARLHRERFPESPHPTRQTNVKVAKCLRKTGCVTSRPRIVGRKAQPEDVLAYALANPQSSTKTISEDCGLSKSRVWTIANESGAHPYKIHMCAGIAAKKC</sequence>
<protein>
    <recommendedName>
        <fullName evidence="1">DUF4817 domain-containing protein</fullName>
    </recommendedName>
</protein>
<gene>
    <name evidence="2" type="ORF">AVEN_253184_1</name>
    <name evidence="3" type="ORF">AVEN_53642_1</name>
    <name evidence="4" type="ORF">AVEN_7096_1</name>
</gene>
<accession>A0A4Y2VAM3</accession>
<evidence type="ECO:0000313" key="2">
    <source>
        <dbReference type="EMBL" id="GBO21631.1"/>
    </source>
</evidence>
<dbReference type="AlphaFoldDB" id="A0A4Y2VAM3"/>
<dbReference type="Pfam" id="PF16087">
    <property type="entry name" value="DUF4817"/>
    <property type="match status" value="1"/>
</dbReference>
<feature type="domain" description="DUF4817" evidence="1">
    <location>
        <begin position="49"/>
        <end position="102"/>
    </location>
</feature>
<proteinExistence type="predicted"/>
<dbReference type="EMBL" id="BGPR01044793">
    <property type="protein sequence ID" value="GBO21640.1"/>
    <property type="molecule type" value="Genomic_DNA"/>
</dbReference>
<comment type="caution">
    <text evidence="2">The sequence shown here is derived from an EMBL/GenBank/DDBJ whole genome shotgun (WGS) entry which is preliminary data.</text>
</comment>
<evidence type="ECO:0000259" key="1">
    <source>
        <dbReference type="Pfam" id="PF16087"/>
    </source>
</evidence>
<dbReference type="InterPro" id="IPR032135">
    <property type="entry name" value="DUF4817"/>
</dbReference>
<dbReference type="EMBL" id="BGPR01044799">
    <property type="protein sequence ID" value="GBO21650.1"/>
    <property type="molecule type" value="Genomic_DNA"/>
</dbReference>
<name>A0A4Y2VAM3_ARAVE</name>
<dbReference type="EMBL" id="BGPR01044789">
    <property type="protein sequence ID" value="GBO21631.1"/>
    <property type="molecule type" value="Genomic_DNA"/>
</dbReference>
<evidence type="ECO:0000313" key="4">
    <source>
        <dbReference type="EMBL" id="GBO21650.1"/>
    </source>
</evidence>
<evidence type="ECO:0000313" key="5">
    <source>
        <dbReference type="Proteomes" id="UP000499080"/>
    </source>
</evidence>
<evidence type="ECO:0000313" key="3">
    <source>
        <dbReference type="EMBL" id="GBO21640.1"/>
    </source>
</evidence>
<dbReference type="PANTHER" id="PTHR47326:SF1">
    <property type="entry name" value="HTH PSQ-TYPE DOMAIN-CONTAINING PROTEIN"/>
    <property type="match status" value="1"/>
</dbReference>
<organism evidence="2 5">
    <name type="scientific">Araneus ventricosus</name>
    <name type="common">Orbweaver spider</name>
    <name type="synonym">Epeira ventricosa</name>
    <dbReference type="NCBI Taxonomy" id="182803"/>
    <lineage>
        <taxon>Eukaryota</taxon>
        <taxon>Metazoa</taxon>
        <taxon>Ecdysozoa</taxon>
        <taxon>Arthropoda</taxon>
        <taxon>Chelicerata</taxon>
        <taxon>Arachnida</taxon>
        <taxon>Araneae</taxon>
        <taxon>Araneomorphae</taxon>
        <taxon>Entelegynae</taxon>
        <taxon>Araneoidea</taxon>
        <taxon>Araneidae</taxon>
        <taxon>Araneus</taxon>
    </lineage>
</organism>
<dbReference type="Proteomes" id="UP000499080">
    <property type="component" value="Unassembled WGS sequence"/>
</dbReference>
<dbReference type="PANTHER" id="PTHR47326">
    <property type="entry name" value="TRANSPOSABLE ELEMENT TC3 TRANSPOSASE-LIKE PROTEIN"/>
    <property type="match status" value="1"/>
</dbReference>
<reference evidence="2 5" key="1">
    <citation type="journal article" date="2019" name="Sci. Rep.">
        <title>Orb-weaving spider Araneus ventricosus genome elucidates the spidroin gene catalogue.</title>
        <authorList>
            <person name="Kono N."/>
            <person name="Nakamura H."/>
            <person name="Ohtoshi R."/>
            <person name="Moran D.A.P."/>
            <person name="Shinohara A."/>
            <person name="Yoshida Y."/>
            <person name="Fujiwara M."/>
            <person name="Mori M."/>
            <person name="Tomita M."/>
            <person name="Arakawa K."/>
        </authorList>
    </citation>
    <scope>NUCLEOTIDE SEQUENCE [LARGE SCALE GENOMIC DNA]</scope>
</reference>